<proteinExistence type="predicted"/>
<keyword evidence="11" id="KW-1185">Reference proteome</keyword>
<dbReference type="InterPro" id="IPR011922">
    <property type="entry name" value="Cell_div_FtsL"/>
</dbReference>
<evidence type="ECO:0000256" key="1">
    <source>
        <dbReference type="ARBA" id="ARBA00004401"/>
    </source>
</evidence>
<evidence type="ECO:0000256" key="3">
    <source>
        <dbReference type="ARBA" id="ARBA00022618"/>
    </source>
</evidence>
<dbReference type="NCBIfam" id="TIGR02209">
    <property type="entry name" value="ftsL_broad"/>
    <property type="match status" value="1"/>
</dbReference>
<keyword evidence="3 10" id="KW-0132">Cell division</keyword>
<evidence type="ECO:0000256" key="4">
    <source>
        <dbReference type="ARBA" id="ARBA00022692"/>
    </source>
</evidence>
<protein>
    <recommendedName>
        <fullName evidence="8">Cell division protein FtsL</fullName>
    </recommendedName>
</protein>
<dbReference type="Proteomes" id="UP001596022">
    <property type="component" value="Unassembled WGS sequence"/>
</dbReference>
<keyword evidence="7" id="KW-0131">Cell cycle</keyword>
<comment type="caution">
    <text evidence="10">The sequence shown here is derived from an EMBL/GenBank/DDBJ whole genome shotgun (WGS) entry which is preliminary data.</text>
</comment>
<evidence type="ECO:0000256" key="2">
    <source>
        <dbReference type="ARBA" id="ARBA00022475"/>
    </source>
</evidence>
<evidence type="ECO:0000256" key="8">
    <source>
        <dbReference type="NCBIfam" id="TIGR02209"/>
    </source>
</evidence>
<dbReference type="EMBL" id="JBHSFW010000001">
    <property type="protein sequence ID" value="MFC4617250.1"/>
    <property type="molecule type" value="Genomic_DNA"/>
</dbReference>
<feature type="transmembrane region" description="Helical" evidence="9">
    <location>
        <begin position="34"/>
        <end position="52"/>
    </location>
</feature>
<evidence type="ECO:0000256" key="5">
    <source>
        <dbReference type="ARBA" id="ARBA00022989"/>
    </source>
</evidence>
<dbReference type="GO" id="GO:0051301">
    <property type="term" value="P:cell division"/>
    <property type="evidence" value="ECO:0007669"/>
    <property type="project" value="UniProtKB-KW"/>
</dbReference>
<evidence type="ECO:0000313" key="11">
    <source>
        <dbReference type="Proteomes" id="UP001596022"/>
    </source>
</evidence>
<keyword evidence="2" id="KW-1003">Cell membrane</keyword>
<accession>A0ABV9GJ45</accession>
<reference evidence="11" key="1">
    <citation type="journal article" date="2019" name="Int. J. Syst. Evol. Microbiol.">
        <title>The Global Catalogue of Microorganisms (GCM) 10K type strain sequencing project: providing services to taxonomists for standard genome sequencing and annotation.</title>
        <authorList>
            <consortium name="The Broad Institute Genomics Platform"/>
            <consortium name="The Broad Institute Genome Sequencing Center for Infectious Disease"/>
            <person name="Wu L."/>
            <person name="Ma J."/>
        </authorList>
    </citation>
    <scope>NUCLEOTIDE SEQUENCE [LARGE SCALE GENOMIC DNA]</scope>
    <source>
        <strain evidence="11">CGMCC 1.16306</strain>
    </source>
</reference>
<evidence type="ECO:0000256" key="7">
    <source>
        <dbReference type="ARBA" id="ARBA00023306"/>
    </source>
</evidence>
<comment type="subcellular location">
    <subcellularLocation>
        <location evidence="1">Cell membrane</location>
        <topology evidence="1">Single-pass type II membrane protein</topology>
    </subcellularLocation>
</comment>
<dbReference type="RefSeq" id="WP_376844305.1">
    <property type="nucleotide sequence ID" value="NZ_JBHSFW010000001.1"/>
</dbReference>
<dbReference type="InterPro" id="IPR007060">
    <property type="entry name" value="FtsL/DivIC"/>
</dbReference>
<keyword evidence="4 9" id="KW-0812">Transmembrane</keyword>
<evidence type="ECO:0000256" key="9">
    <source>
        <dbReference type="SAM" id="Phobius"/>
    </source>
</evidence>
<keyword evidence="5 9" id="KW-1133">Transmembrane helix</keyword>
<evidence type="ECO:0000313" key="10">
    <source>
        <dbReference type="EMBL" id="MFC4617250.1"/>
    </source>
</evidence>
<gene>
    <name evidence="10" type="primary">ftsL</name>
    <name evidence="10" type="ORF">ACFO4N_00745</name>
</gene>
<keyword evidence="6 9" id="KW-0472">Membrane</keyword>
<name>A0ABV9GJ45_9BACL</name>
<sequence>MGQPARRMIQEREQVAKRTTIAVPGRKITKGEKVLWTLGILTVLVLSLFIISNQAKIYLENRAVNSIQGDLAKVRDANNKLNVEITQLSDPKRIMEYAKKHGFHLDVNQVKVIK</sequence>
<evidence type="ECO:0000256" key="6">
    <source>
        <dbReference type="ARBA" id="ARBA00023136"/>
    </source>
</evidence>
<organism evidence="10 11">
    <name type="scientific">Camelliibacillus cellulosilyticus</name>
    <dbReference type="NCBI Taxonomy" id="2174486"/>
    <lineage>
        <taxon>Bacteria</taxon>
        <taxon>Bacillati</taxon>
        <taxon>Bacillota</taxon>
        <taxon>Bacilli</taxon>
        <taxon>Bacillales</taxon>
        <taxon>Sporolactobacillaceae</taxon>
        <taxon>Camelliibacillus</taxon>
    </lineage>
</organism>
<dbReference type="Pfam" id="PF04977">
    <property type="entry name" value="DivIC"/>
    <property type="match status" value="1"/>
</dbReference>